<dbReference type="eggNOG" id="ENOG502SJ3Q">
    <property type="taxonomic scope" value="Eukaryota"/>
</dbReference>
<reference evidence="3" key="1">
    <citation type="journal article" date="2015" name="BMC Genomics">
        <title>Genomic and transcriptomic analysis of the endophytic fungus Pestalotiopsis fici reveals its lifestyle and high potential for synthesis of natural products.</title>
        <authorList>
            <person name="Wang X."/>
            <person name="Zhang X."/>
            <person name="Liu L."/>
            <person name="Xiang M."/>
            <person name="Wang W."/>
            <person name="Sun X."/>
            <person name="Che Y."/>
            <person name="Guo L."/>
            <person name="Liu G."/>
            <person name="Guo L."/>
            <person name="Wang C."/>
            <person name="Yin W.B."/>
            <person name="Stadler M."/>
            <person name="Zhang X."/>
            <person name="Liu X."/>
        </authorList>
    </citation>
    <scope>NUCLEOTIDE SEQUENCE [LARGE SCALE GENOMIC DNA]</scope>
    <source>
        <strain evidence="3">W106-1 / CGMCC3.15140</strain>
    </source>
</reference>
<dbReference type="PANTHER" id="PTHR35895">
    <property type="entry name" value="CHROMOSOME 16, WHOLE GENOME SHOTGUN SEQUENCE"/>
    <property type="match status" value="1"/>
</dbReference>
<dbReference type="HOGENOM" id="CLU_035244_2_1_1"/>
<dbReference type="EMBL" id="KI912118">
    <property type="protein sequence ID" value="ETS75386.1"/>
    <property type="molecule type" value="Genomic_DNA"/>
</dbReference>
<dbReference type="OMA" id="HIPYFEE"/>
<dbReference type="InParanoid" id="W3WRD9"/>
<proteinExistence type="predicted"/>
<dbReference type="AlphaFoldDB" id="W3WRD9"/>
<dbReference type="GO" id="GO:0000329">
    <property type="term" value="C:fungal-type vacuole membrane"/>
    <property type="evidence" value="ECO:0007669"/>
    <property type="project" value="InterPro"/>
</dbReference>
<protein>
    <submittedName>
        <fullName evidence="2">Uncharacterized protein</fullName>
    </submittedName>
</protein>
<evidence type="ECO:0000256" key="1">
    <source>
        <dbReference type="SAM" id="Phobius"/>
    </source>
</evidence>
<keyword evidence="3" id="KW-1185">Reference proteome</keyword>
<dbReference type="Proteomes" id="UP000030651">
    <property type="component" value="Unassembled WGS sequence"/>
</dbReference>
<organism evidence="2 3">
    <name type="scientific">Pestalotiopsis fici (strain W106-1 / CGMCC3.15140)</name>
    <dbReference type="NCBI Taxonomy" id="1229662"/>
    <lineage>
        <taxon>Eukaryota</taxon>
        <taxon>Fungi</taxon>
        <taxon>Dikarya</taxon>
        <taxon>Ascomycota</taxon>
        <taxon>Pezizomycotina</taxon>
        <taxon>Sordariomycetes</taxon>
        <taxon>Xylariomycetidae</taxon>
        <taxon>Amphisphaeriales</taxon>
        <taxon>Sporocadaceae</taxon>
        <taxon>Pestalotiopsis</taxon>
    </lineage>
</organism>
<evidence type="ECO:0000313" key="2">
    <source>
        <dbReference type="EMBL" id="ETS75386.1"/>
    </source>
</evidence>
<keyword evidence="1" id="KW-0472">Membrane</keyword>
<sequence length="425" mass="45873">MGEKYQKFTFPASGKKDTGFEHLENVNSAEPVKLSKRAKAKRHLKRFWFCYFLGGIIFLAIFLPLFFLKIIPAIAQAIVNNTDLPIYNGSIKAISNDQVLIGLQTALDVPAGLTVKLDGFELYLYNSDTQGGISPYTSVDLPGQSVNGHTVIQIANQTVNIGNRTELNKWLTKTVYNKTTDISVTADTTAHLGAIKAAIHLQKTVRIDALNKLDGVKLESVRVVLPPEDDGTNLIGNFTLPNWSPLTMGLGNLTFNAWAGDTIIGNVTILNVELPPGNSTRSFRGQIFIDTLIQNLGKIISSQASAITTGNILVGISGNSSTVDGEHISYLEDVLNNIRIDTEVPIIQALGDLLDSVSGEDPTLDLSGIVGLLGQLLGSDGPLSGILDGLNLTQIISTRELGRSDKEILKSLKGPLLMSLAKKHF</sequence>
<gene>
    <name evidence="2" type="ORF">PFICI_12330</name>
</gene>
<dbReference type="InterPro" id="IPR046368">
    <property type="entry name" value="Tag1"/>
</dbReference>
<evidence type="ECO:0000313" key="3">
    <source>
        <dbReference type="Proteomes" id="UP000030651"/>
    </source>
</evidence>
<dbReference type="Pfam" id="PF12505">
    <property type="entry name" value="DUF3712"/>
    <property type="match status" value="1"/>
</dbReference>
<dbReference type="GeneID" id="19277343"/>
<dbReference type="OrthoDB" id="10039566at2759"/>
<keyword evidence="1" id="KW-1133">Transmembrane helix</keyword>
<keyword evidence="1" id="KW-0812">Transmembrane</keyword>
<accession>W3WRD9</accession>
<feature type="transmembrane region" description="Helical" evidence="1">
    <location>
        <begin position="47"/>
        <end position="68"/>
    </location>
</feature>
<dbReference type="RefSeq" id="XP_007839102.1">
    <property type="nucleotide sequence ID" value="XM_007840911.1"/>
</dbReference>
<dbReference type="InterPro" id="IPR022185">
    <property type="entry name" value="DUF3712"/>
</dbReference>
<dbReference type="PANTHER" id="PTHR35895:SF2">
    <property type="match status" value="1"/>
</dbReference>
<dbReference type="KEGG" id="pfy:PFICI_12330"/>
<name>W3WRD9_PESFW</name>